<keyword evidence="10 12" id="KW-0472">Membrane</keyword>
<dbReference type="InterPro" id="IPR035965">
    <property type="entry name" value="PAS-like_dom_sf"/>
</dbReference>
<dbReference type="InterPro" id="IPR003594">
    <property type="entry name" value="HATPase_dom"/>
</dbReference>
<dbReference type="InterPro" id="IPR011006">
    <property type="entry name" value="CheY-like_superfamily"/>
</dbReference>
<dbReference type="NCBIfam" id="TIGR00229">
    <property type="entry name" value="sensory_box"/>
    <property type="match status" value="1"/>
</dbReference>
<dbReference type="Pfam" id="PF02518">
    <property type="entry name" value="HATPase_c"/>
    <property type="match status" value="1"/>
</dbReference>
<evidence type="ECO:0000256" key="6">
    <source>
        <dbReference type="ARBA" id="ARBA00022692"/>
    </source>
</evidence>
<dbReference type="Pfam" id="PF00512">
    <property type="entry name" value="HisKA"/>
    <property type="match status" value="1"/>
</dbReference>
<feature type="transmembrane region" description="Helical" evidence="12">
    <location>
        <begin position="320"/>
        <end position="341"/>
    </location>
</feature>
<dbReference type="InterPro" id="IPR004358">
    <property type="entry name" value="Sig_transdc_His_kin-like_C"/>
</dbReference>
<dbReference type="InterPro" id="IPR006189">
    <property type="entry name" value="CHASE_dom"/>
</dbReference>
<dbReference type="InterPro" id="IPR003661">
    <property type="entry name" value="HisK_dim/P_dom"/>
</dbReference>
<dbReference type="PANTHER" id="PTHR43047:SF72">
    <property type="entry name" value="OSMOSENSING HISTIDINE PROTEIN KINASE SLN1"/>
    <property type="match status" value="1"/>
</dbReference>
<dbReference type="Gene3D" id="3.30.450.350">
    <property type="entry name" value="CHASE domain"/>
    <property type="match status" value="1"/>
</dbReference>
<dbReference type="SMART" id="SM00388">
    <property type="entry name" value="HisKA"/>
    <property type="match status" value="1"/>
</dbReference>
<dbReference type="InterPro" id="IPR036890">
    <property type="entry name" value="HATPase_C_sf"/>
</dbReference>
<dbReference type="EMBL" id="FNVE01000002">
    <property type="protein sequence ID" value="SEF93190.1"/>
    <property type="molecule type" value="Genomic_DNA"/>
</dbReference>
<name>A0AAQ1G5T4_9GAMM</name>
<dbReference type="InterPro" id="IPR000700">
    <property type="entry name" value="PAS-assoc_C"/>
</dbReference>
<dbReference type="SMART" id="SM01079">
    <property type="entry name" value="CHASE"/>
    <property type="match status" value="1"/>
</dbReference>
<protein>
    <recommendedName>
        <fullName evidence="3">histidine kinase</fullName>
        <ecNumber evidence="3">2.7.13.3</ecNumber>
    </recommendedName>
</protein>
<dbReference type="PROSITE" id="PS50109">
    <property type="entry name" value="HIS_KIN"/>
    <property type="match status" value="1"/>
</dbReference>
<dbReference type="SUPFAM" id="SSF55785">
    <property type="entry name" value="PYP-like sensor domain (PAS domain)"/>
    <property type="match status" value="1"/>
</dbReference>
<evidence type="ECO:0000256" key="8">
    <source>
        <dbReference type="ARBA" id="ARBA00022989"/>
    </source>
</evidence>
<accession>A0AAQ1G5T4</accession>
<evidence type="ECO:0000256" key="1">
    <source>
        <dbReference type="ARBA" id="ARBA00000085"/>
    </source>
</evidence>
<dbReference type="Pfam" id="PF03924">
    <property type="entry name" value="CHASE"/>
    <property type="match status" value="1"/>
</dbReference>
<evidence type="ECO:0000256" key="2">
    <source>
        <dbReference type="ARBA" id="ARBA00004370"/>
    </source>
</evidence>
<gene>
    <name evidence="17" type="ORF">SAMN05216586_102331</name>
</gene>
<evidence type="ECO:0000256" key="11">
    <source>
        <dbReference type="PROSITE-ProRule" id="PRU00169"/>
    </source>
</evidence>
<comment type="caution">
    <text evidence="17">The sequence shown here is derived from an EMBL/GenBank/DDBJ whole genome shotgun (WGS) entry which is preliminary data.</text>
</comment>
<evidence type="ECO:0000256" key="7">
    <source>
        <dbReference type="ARBA" id="ARBA00022777"/>
    </source>
</evidence>
<evidence type="ECO:0000256" key="5">
    <source>
        <dbReference type="ARBA" id="ARBA00022679"/>
    </source>
</evidence>
<keyword evidence="9" id="KW-0902">Two-component regulatory system</keyword>
<dbReference type="InterPro" id="IPR005467">
    <property type="entry name" value="His_kinase_dom"/>
</dbReference>
<evidence type="ECO:0000259" key="16">
    <source>
        <dbReference type="PROSITE" id="PS50839"/>
    </source>
</evidence>
<feature type="modified residue" description="4-aspartylphosphate" evidence="11">
    <location>
        <position position="782"/>
    </location>
</feature>
<dbReference type="SMART" id="SM00387">
    <property type="entry name" value="HATPase_c"/>
    <property type="match status" value="1"/>
</dbReference>
<evidence type="ECO:0000259" key="13">
    <source>
        <dbReference type="PROSITE" id="PS50109"/>
    </source>
</evidence>
<feature type="domain" description="PAC" evidence="15">
    <location>
        <begin position="443"/>
        <end position="495"/>
    </location>
</feature>
<evidence type="ECO:0000313" key="18">
    <source>
        <dbReference type="Proteomes" id="UP000243518"/>
    </source>
</evidence>
<dbReference type="PROSITE" id="PS50113">
    <property type="entry name" value="PAC"/>
    <property type="match status" value="1"/>
</dbReference>
<dbReference type="SUPFAM" id="SSF52172">
    <property type="entry name" value="CheY-like"/>
    <property type="match status" value="1"/>
</dbReference>
<keyword evidence="8 12" id="KW-1133">Transmembrane helix</keyword>
<dbReference type="InterPro" id="IPR042240">
    <property type="entry name" value="CHASE_sf"/>
</dbReference>
<feature type="domain" description="Response regulatory" evidence="14">
    <location>
        <begin position="733"/>
        <end position="850"/>
    </location>
</feature>
<dbReference type="AlphaFoldDB" id="A0AAQ1G5T4"/>
<dbReference type="FunFam" id="3.30.565.10:FF:000006">
    <property type="entry name" value="Sensor histidine kinase WalK"/>
    <property type="match status" value="1"/>
</dbReference>
<dbReference type="PANTHER" id="PTHR43047">
    <property type="entry name" value="TWO-COMPONENT HISTIDINE PROTEIN KINASE"/>
    <property type="match status" value="1"/>
</dbReference>
<dbReference type="CDD" id="cd16922">
    <property type="entry name" value="HATPase_EvgS-ArcB-TorS-like"/>
    <property type="match status" value="1"/>
</dbReference>
<evidence type="ECO:0000259" key="14">
    <source>
        <dbReference type="PROSITE" id="PS50110"/>
    </source>
</evidence>
<reference evidence="17 18" key="1">
    <citation type="submission" date="2016-10" db="EMBL/GenBank/DDBJ databases">
        <authorList>
            <person name="Varghese N."/>
            <person name="Submissions S."/>
        </authorList>
    </citation>
    <scope>NUCLEOTIDE SEQUENCE [LARGE SCALE GENOMIC DNA]</scope>
    <source>
        <strain evidence="17 18">CECT 8317</strain>
    </source>
</reference>
<dbReference type="GO" id="GO:0005886">
    <property type="term" value="C:plasma membrane"/>
    <property type="evidence" value="ECO:0007669"/>
    <property type="project" value="TreeGrafter"/>
</dbReference>
<organism evidence="17 18">
    <name type="scientific">Halopseudomonas aestusnigri</name>
    <dbReference type="NCBI Taxonomy" id="857252"/>
    <lineage>
        <taxon>Bacteria</taxon>
        <taxon>Pseudomonadati</taxon>
        <taxon>Pseudomonadota</taxon>
        <taxon>Gammaproteobacteria</taxon>
        <taxon>Pseudomonadales</taxon>
        <taxon>Pseudomonadaceae</taxon>
        <taxon>Halopseudomonas</taxon>
    </lineage>
</organism>
<evidence type="ECO:0000256" key="3">
    <source>
        <dbReference type="ARBA" id="ARBA00012438"/>
    </source>
</evidence>
<dbReference type="PRINTS" id="PR00344">
    <property type="entry name" value="BCTRLSENSOR"/>
</dbReference>
<dbReference type="Gene3D" id="3.30.565.10">
    <property type="entry name" value="Histidine kinase-like ATPase, C-terminal domain"/>
    <property type="match status" value="1"/>
</dbReference>
<dbReference type="InterPro" id="IPR013655">
    <property type="entry name" value="PAS_fold_3"/>
</dbReference>
<evidence type="ECO:0000256" key="9">
    <source>
        <dbReference type="ARBA" id="ARBA00023012"/>
    </source>
</evidence>
<dbReference type="RefSeq" id="WP_088274231.1">
    <property type="nucleotide sequence ID" value="NZ_FNVE01000002.1"/>
</dbReference>
<dbReference type="CDD" id="cd00082">
    <property type="entry name" value="HisKA"/>
    <property type="match status" value="1"/>
</dbReference>
<keyword evidence="5" id="KW-0808">Transferase</keyword>
<proteinExistence type="predicted"/>
<keyword evidence="6 12" id="KW-0812">Transmembrane</keyword>
<dbReference type="InterPro" id="IPR000014">
    <property type="entry name" value="PAS"/>
</dbReference>
<keyword evidence="18" id="KW-1185">Reference proteome</keyword>
<comment type="subcellular location">
    <subcellularLocation>
        <location evidence="2">Membrane</location>
    </subcellularLocation>
</comment>
<dbReference type="Proteomes" id="UP000243518">
    <property type="component" value="Unassembled WGS sequence"/>
</dbReference>
<dbReference type="SMART" id="SM00448">
    <property type="entry name" value="REC"/>
    <property type="match status" value="1"/>
</dbReference>
<dbReference type="InterPro" id="IPR001789">
    <property type="entry name" value="Sig_transdc_resp-reg_receiver"/>
</dbReference>
<dbReference type="InterPro" id="IPR036097">
    <property type="entry name" value="HisK_dim/P_sf"/>
</dbReference>
<dbReference type="Gene3D" id="3.40.50.2300">
    <property type="match status" value="1"/>
</dbReference>
<feature type="domain" description="CHASE" evidence="16">
    <location>
        <begin position="86"/>
        <end position="256"/>
    </location>
</feature>
<dbReference type="Pfam" id="PF00072">
    <property type="entry name" value="Response_reg"/>
    <property type="match status" value="1"/>
</dbReference>
<dbReference type="Gene3D" id="1.10.287.130">
    <property type="match status" value="1"/>
</dbReference>
<dbReference type="PROSITE" id="PS50839">
    <property type="entry name" value="CHASE"/>
    <property type="match status" value="1"/>
</dbReference>
<dbReference type="EC" id="2.7.13.3" evidence="3"/>
<evidence type="ECO:0000259" key="15">
    <source>
        <dbReference type="PROSITE" id="PS50113"/>
    </source>
</evidence>
<evidence type="ECO:0000256" key="10">
    <source>
        <dbReference type="ARBA" id="ARBA00023136"/>
    </source>
</evidence>
<dbReference type="SUPFAM" id="SSF47384">
    <property type="entry name" value="Homodimeric domain of signal transducing histidine kinase"/>
    <property type="match status" value="1"/>
</dbReference>
<dbReference type="PROSITE" id="PS50110">
    <property type="entry name" value="RESPONSE_REGULATORY"/>
    <property type="match status" value="1"/>
</dbReference>
<dbReference type="GO" id="GO:0009927">
    <property type="term" value="F:histidine phosphotransfer kinase activity"/>
    <property type="evidence" value="ECO:0007669"/>
    <property type="project" value="TreeGrafter"/>
</dbReference>
<feature type="domain" description="Histidine kinase" evidence="13">
    <location>
        <begin position="499"/>
        <end position="717"/>
    </location>
</feature>
<dbReference type="Gene3D" id="3.30.450.20">
    <property type="entry name" value="PAS domain"/>
    <property type="match status" value="1"/>
</dbReference>
<feature type="transmembrane region" description="Helical" evidence="12">
    <location>
        <begin position="23"/>
        <end position="43"/>
    </location>
</feature>
<sequence>MTELEQQQARAGVSNAAFSRQNALSWLVLGIGVLATLFIWSYLVEREERAAHREFLLITDDITSAIHKRMIDHEQILLGGAGLFDAAVEVDRDKWRILVERLQLANNYPGILGVGFTQVVRANVLSQFERQIRAEGFPDFRVHPEGERSLYTSIVYLEPFEGRNLAAFGYDMYSEPTRQAAMQAAAESGKSWVTGPVKLLQETHGVIQAGILMYVPVYYGGLPVSTTEERLAALRGFVYSPYRMGDLLAGILGSLTPGVGYRLLDTAPGLDNPTLFSDIDDTVTSPALTRTVQLSLYGRDWQLEFESTPEFDDRYNNSGWVPFAGLGISLLLFLMATLLVLRRDQAELLAHAMTQQLRSSNAALRQSEERQRLVLKGSNDGWWDIYLNDMRFIASQRAWEMLGYPPTSDFQSLHRWQALVAPEERHKLIKLLREALQSDQSAFSIETSLSHQAGHRVPVLLRGAIQRDESGLAVRASGTMLDLTEQKRVEQMKSQFVSTVSHELRTPLTSISGALAIVNSGSLGEVPAPMRKMLEIAETNSQRLNHLINDLLDMEKLAAGKMKFELRTCSLKELIDEALAANQAYAQSRGVNLVSHGCHDVLVRVDSMRLHQVLNNYLSNAIKFSPQGSQVVIDVVTDQDTVRVSVTDQGEGIPAEFRDQVFAKFAQADGSDKRKQEGTGLGLAISRELMAQMDGCVGFDSEPPNGATFWLSLPIEAQAEVQAEATAQVQTPSVLVVDDDPMIADFIALVLRKAGYLPTTSVTLKGAQQQLQETHYDAMVTDLRLQDGHGLNLIREVRAQAALAHMPILVVSAYCDEGQRLMHGQVDELLAWLDKPVDEKKLLSMLDAVMNRARAK</sequence>
<dbReference type="SUPFAM" id="SSF55874">
    <property type="entry name" value="ATPase domain of HSP90 chaperone/DNA topoisomerase II/histidine kinase"/>
    <property type="match status" value="1"/>
</dbReference>
<keyword evidence="7" id="KW-0418">Kinase</keyword>
<evidence type="ECO:0000256" key="12">
    <source>
        <dbReference type="SAM" id="Phobius"/>
    </source>
</evidence>
<keyword evidence="4 11" id="KW-0597">Phosphoprotein</keyword>
<dbReference type="Pfam" id="PF08447">
    <property type="entry name" value="PAS_3"/>
    <property type="match status" value="1"/>
</dbReference>
<dbReference type="FunFam" id="1.10.287.130:FF:000001">
    <property type="entry name" value="Two-component sensor histidine kinase"/>
    <property type="match status" value="1"/>
</dbReference>
<dbReference type="GO" id="GO:0000155">
    <property type="term" value="F:phosphorelay sensor kinase activity"/>
    <property type="evidence" value="ECO:0007669"/>
    <property type="project" value="InterPro"/>
</dbReference>
<evidence type="ECO:0000313" key="17">
    <source>
        <dbReference type="EMBL" id="SEF93190.1"/>
    </source>
</evidence>
<evidence type="ECO:0000256" key="4">
    <source>
        <dbReference type="ARBA" id="ARBA00022553"/>
    </source>
</evidence>
<comment type="catalytic activity">
    <reaction evidence="1">
        <text>ATP + protein L-histidine = ADP + protein N-phospho-L-histidine.</text>
        <dbReference type="EC" id="2.7.13.3"/>
    </reaction>
</comment>